<dbReference type="PROSITE" id="PS51332">
    <property type="entry name" value="B12_BINDING"/>
    <property type="match status" value="1"/>
</dbReference>
<feature type="domain" description="Radical SAM core" evidence="9">
    <location>
        <begin position="200"/>
        <end position="421"/>
    </location>
</feature>
<reference evidence="10" key="1">
    <citation type="submission" date="2018-05" db="EMBL/GenBank/DDBJ databases">
        <authorList>
            <person name="Lanie J.A."/>
            <person name="Ng W.-L."/>
            <person name="Kazmierczak K.M."/>
            <person name="Andrzejewski T.M."/>
            <person name="Davidsen T.M."/>
            <person name="Wayne K.J."/>
            <person name="Tettelin H."/>
            <person name="Glass J.I."/>
            <person name="Rusch D."/>
            <person name="Podicherti R."/>
            <person name="Tsui H.-C.T."/>
            <person name="Winkler M.E."/>
        </authorList>
    </citation>
    <scope>NUCLEOTIDE SEQUENCE</scope>
</reference>
<gene>
    <name evidence="10" type="ORF">METZ01_LOCUS67711</name>
</gene>
<dbReference type="AlphaFoldDB" id="A0A381TJB0"/>
<proteinExistence type="predicted"/>
<dbReference type="GO" id="GO:0005829">
    <property type="term" value="C:cytosol"/>
    <property type="evidence" value="ECO:0007669"/>
    <property type="project" value="TreeGrafter"/>
</dbReference>
<keyword evidence="4" id="KW-0949">S-adenosyl-L-methionine</keyword>
<dbReference type="CDD" id="cd01335">
    <property type="entry name" value="Radical_SAM"/>
    <property type="match status" value="1"/>
</dbReference>
<dbReference type="InterPro" id="IPR058240">
    <property type="entry name" value="rSAM_sf"/>
</dbReference>
<evidence type="ECO:0000256" key="4">
    <source>
        <dbReference type="ARBA" id="ARBA00022691"/>
    </source>
</evidence>
<evidence type="ECO:0000259" key="8">
    <source>
        <dbReference type="PROSITE" id="PS51332"/>
    </source>
</evidence>
<evidence type="ECO:0000256" key="1">
    <source>
        <dbReference type="ARBA" id="ARBA00001966"/>
    </source>
</evidence>
<organism evidence="10">
    <name type="scientific">marine metagenome</name>
    <dbReference type="NCBI Taxonomy" id="408172"/>
    <lineage>
        <taxon>unclassified sequences</taxon>
        <taxon>metagenomes</taxon>
        <taxon>ecological metagenomes</taxon>
    </lineage>
</organism>
<dbReference type="PANTHER" id="PTHR43409">
    <property type="entry name" value="ANAEROBIC MAGNESIUM-PROTOPORPHYRIN IX MONOMETHYL ESTER CYCLASE-RELATED"/>
    <property type="match status" value="1"/>
</dbReference>
<dbReference type="InterPro" id="IPR023404">
    <property type="entry name" value="rSAM_horseshoe"/>
</dbReference>
<evidence type="ECO:0000256" key="3">
    <source>
        <dbReference type="ARBA" id="ARBA00022679"/>
    </source>
</evidence>
<keyword evidence="3" id="KW-0808">Transferase</keyword>
<name>A0A381TJB0_9ZZZZ</name>
<comment type="cofactor">
    <cofactor evidence="1">
        <name>[4Fe-4S] cluster</name>
        <dbReference type="ChEBI" id="CHEBI:49883"/>
    </cofactor>
</comment>
<dbReference type="CDD" id="cd02068">
    <property type="entry name" value="radical_SAM_B12_BD"/>
    <property type="match status" value="1"/>
</dbReference>
<dbReference type="InterPro" id="IPR006638">
    <property type="entry name" value="Elp3/MiaA/NifB-like_rSAM"/>
</dbReference>
<evidence type="ECO:0000259" key="9">
    <source>
        <dbReference type="PROSITE" id="PS51918"/>
    </source>
</evidence>
<dbReference type="SFLD" id="SFLDG01082">
    <property type="entry name" value="B12-binding_domain_containing"/>
    <property type="match status" value="1"/>
</dbReference>
<dbReference type="PANTHER" id="PTHR43409:SF7">
    <property type="entry name" value="BLL1977 PROTEIN"/>
    <property type="match status" value="1"/>
</dbReference>
<dbReference type="SFLD" id="SFLDG01123">
    <property type="entry name" value="methyltransferase_(Class_B)"/>
    <property type="match status" value="1"/>
</dbReference>
<dbReference type="Pfam" id="PF02310">
    <property type="entry name" value="B12-binding"/>
    <property type="match status" value="1"/>
</dbReference>
<sequence length="476" mass="54466">MKILFLVPPETISIESSVPKALEGGKGYYPKLGLMYVAAWYERATGNTPVFIDCPPEGITEHELLKQVEKVQPDMVAMSIMTFNLLDALHTSESLKRRHPNIKICLGGPHVNMYPKETLDQSNIDYVVFGEGEKIFTELITTLEEDISDPQSLQVIKGLGWKKDGVSNINQAQTELLDLDELPFPARHLVDVSKYKHIIGEGRQFFSIQATRGCPAACTFCDIRQTKFRCRSPESVVDEIEQLVNMGVDDLFFVDDTITINKKNLIDTCNLIIERGIKINYKISARVDTINEEVLQALKKSGCYRIHFGIESASPRHLKYLQKGQTPEKVERACKMTRKAGIGFFAYMMIGIPHETREEMLATVDFAKNLKPDYAQFSICTPYPKTELYQQMRDEGIVTADYWQDFAERPRVDFKIQFWNKSFTEQELRKLQDECHARFYSSASYIMKQITKVRSWPDFTAKARMGTKILTSRMGI</sequence>
<dbReference type="InterPro" id="IPR051198">
    <property type="entry name" value="BchE-like"/>
</dbReference>
<dbReference type="SUPFAM" id="SSF102114">
    <property type="entry name" value="Radical SAM enzymes"/>
    <property type="match status" value="1"/>
</dbReference>
<dbReference type="GO" id="GO:0003824">
    <property type="term" value="F:catalytic activity"/>
    <property type="evidence" value="ECO:0007669"/>
    <property type="project" value="InterPro"/>
</dbReference>
<accession>A0A381TJB0</accession>
<dbReference type="InterPro" id="IPR006158">
    <property type="entry name" value="Cobalamin-bd"/>
</dbReference>
<dbReference type="Gene3D" id="3.40.50.280">
    <property type="entry name" value="Cobalamin-binding domain"/>
    <property type="match status" value="1"/>
</dbReference>
<evidence type="ECO:0000256" key="2">
    <source>
        <dbReference type="ARBA" id="ARBA00022603"/>
    </source>
</evidence>
<dbReference type="GO" id="GO:0046872">
    <property type="term" value="F:metal ion binding"/>
    <property type="evidence" value="ECO:0007669"/>
    <property type="project" value="UniProtKB-KW"/>
</dbReference>
<keyword evidence="5" id="KW-0479">Metal-binding</keyword>
<keyword evidence="2" id="KW-0489">Methyltransferase</keyword>
<feature type="domain" description="B12-binding" evidence="8">
    <location>
        <begin position="15"/>
        <end position="150"/>
    </location>
</feature>
<dbReference type="InterPro" id="IPR034466">
    <property type="entry name" value="Methyltransferase_Class_B"/>
</dbReference>
<keyword evidence="7" id="KW-0411">Iron-sulfur</keyword>
<dbReference type="SFLD" id="SFLDS00029">
    <property type="entry name" value="Radical_SAM"/>
    <property type="match status" value="1"/>
</dbReference>
<dbReference type="GO" id="GO:0051539">
    <property type="term" value="F:4 iron, 4 sulfur cluster binding"/>
    <property type="evidence" value="ECO:0007669"/>
    <property type="project" value="UniProtKB-KW"/>
</dbReference>
<dbReference type="SUPFAM" id="SSF52242">
    <property type="entry name" value="Cobalamin (vitamin B12)-binding domain"/>
    <property type="match status" value="1"/>
</dbReference>
<dbReference type="EMBL" id="UINC01004511">
    <property type="protein sequence ID" value="SVA14857.1"/>
    <property type="molecule type" value="Genomic_DNA"/>
</dbReference>
<evidence type="ECO:0000256" key="5">
    <source>
        <dbReference type="ARBA" id="ARBA00022723"/>
    </source>
</evidence>
<dbReference type="Pfam" id="PF04055">
    <property type="entry name" value="Radical_SAM"/>
    <property type="match status" value="1"/>
</dbReference>
<evidence type="ECO:0000256" key="7">
    <source>
        <dbReference type="ARBA" id="ARBA00023014"/>
    </source>
</evidence>
<keyword evidence="6" id="KW-0408">Iron</keyword>
<dbReference type="GO" id="GO:0031419">
    <property type="term" value="F:cobalamin binding"/>
    <property type="evidence" value="ECO:0007669"/>
    <property type="project" value="InterPro"/>
</dbReference>
<evidence type="ECO:0000256" key="6">
    <source>
        <dbReference type="ARBA" id="ARBA00023004"/>
    </source>
</evidence>
<protein>
    <submittedName>
        <fullName evidence="10">Uncharacterized protein</fullName>
    </submittedName>
</protein>
<dbReference type="Gene3D" id="3.80.30.20">
    <property type="entry name" value="tm_1862 like domain"/>
    <property type="match status" value="1"/>
</dbReference>
<dbReference type="PROSITE" id="PS51918">
    <property type="entry name" value="RADICAL_SAM"/>
    <property type="match status" value="1"/>
</dbReference>
<dbReference type="InterPro" id="IPR036724">
    <property type="entry name" value="Cobalamin-bd_sf"/>
</dbReference>
<dbReference type="InterPro" id="IPR007197">
    <property type="entry name" value="rSAM"/>
</dbReference>
<dbReference type="SMART" id="SM00729">
    <property type="entry name" value="Elp3"/>
    <property type="match status" value="1"/>
</dbReference>
<evidence type="ECO:0000313" key="10">
    <source>
        <dbReference type="EMBL" id="SVA14857.1"/>
    </source>
</evidence>